<keyword evidence="4" id="KW-0378">Hydrolase</keyword>
<evidence type="ECO:0000256" key="3">
    <source>
        <dbReference type="ARBA" id="ARBA00022670"/>
    </source>
</evidence>
<evidence type="ECO:0000313" key="7">
    <source>
        <dbReference type="RefSeq" id="XP_006817433.1"/>
    </source>
</evidence>
<keyword evidence="3" id="KW-0645">Protease</keyword>
<accession>A0ABM0MBP2</accession>
<dbReference type="InterPro" id="IPR000819">
    <property type="entry name" value="Peptidase_M17_C"/>
</dbReference>
<keyword evidence="6" id="KW-1185">Reference proteome</keyword>
<name>A0ABM0MBP2_SACKO</name>
<feature type="domain" description="Cytosol aminopeptidase" evidence="5">
    <location>
        <begin position="180"/>
        <end position="264"/>
    </location>
</feature>
<dbReference type="PANTHER" id="PTHR11963">
    <property type="entry name" value="LEUCINE AMINOPEPTIDASE-RELATED"/>
    <property type="match status" value="1"/>
</dbReference>
<gene>
    <name evidence="7" type="primary">LOC102809219</name>
</gene>
<proteinExistence type="inferred from homology"/>
<protein>
    <submittedName>
        <fullName evidence="7">Aminopeptidase W07G4.4-like</fullName>
    </submittedName>
</protein>
<dbReference type="InterPro" id="IPR011356">
    <property type="entry name" value="Leucine_aapep/pepB"/>
</dbReference>
<dbReference type="Proteomes" id="UP000694865">
    <property type="component" value="Unplaced"/>
</dbReference>
<keyword evidence="2" id="KW-0031">Aminopeptidase</keyword>
<comment type="similarity">
    <text evidence="1">Belongs to the peptidase M17 family.</text>
</comment>
<dbReference type="GeneID" id="102809219"/>
<dbReference type="SUPFAM" id="SSF53187">
    <property type="entry name" value="Zn-dependent exopeptidases"/>
    <property type="match status" value="1"/>
</dbReference>
<evidence type="ECO:0000256" key="4">
    <source>
        <dbReference type="ARBA" id="ARBA00022801"/>
    </source>
</evidence>
<reference evidence="7" key="1">
    <citation type="submission" date="2025-08" db="UniProtKB">
        <authorList>
            <consortium name="RefSeq"/>
        </authorList>
    </citation>
    <scope>IDENTIFICATION</scope>
    <source>
        <tissue evidence="7">Testes</tissue>
    </source>
</reference>
<sequence>MYKPLTCDVVATTNCDDASYDGIVLVIDTVANIPSSLGFLKTPLQELMQIDSAVEKDVILMKLVDHAITRLIFAPTGPLNRDYDDVRRFGEAACAGLKRALKAGCKSPLLVCPPNSNYDQAVLVSVLGALSAVYVPLELREDVPSKASKADKIGVWSEDGDVGKKIVHQASAIESGRIVYRDIGGSDPERMAPKKVEEYVQDVFKDTCIQLNVISDEDTLAKEYPLHAAVNRCARHIDRHKGRIIELEYKGEGDIKQTPMIVGKVDYLHTYMGENFQ</sequence>
<dbReference type="Pfam" id="PF00883">
    <property type="entry name" value="Peptidase_M17"/>
    <property type="match status" value="1"/>
</dbReference>
<dbReference type="PANTHER" id="PTHR11963:SF48">
    <property type="entry name" value="DIPEPTIDASE B, ISOFORM A"/>
    <property type="match status" value="1"/>
</dbReference>
<dbReference type="Gene3D" id="3.40.630.10">
    <property type="entry name" value="Zn peptidases"/>
    <property type="match status" value="1"/>
</dbReference>
<evidence type="ECO:0000256" key="2">
    <source>
        <dbReference type="ARBA" id="ARBA00022438"/>
    </source>
</evidence>
<evidence type="ECO:0000256" key="1">
    <source>
        <dbReference type="ARBA" id="ARBA00009528"/>
    </source>
</evidence>
<organism evidence="6 7">
    <name type="scientific">Saccoglossus kowalevskii</name>
    <name type="common">Acorn worm</name>
    <dbReference type="NCBI Taxonomy" id="10224"/>
    <lineage>
        <taxon>Eukaryota</taxon>
        <taxon>Metazoa</taxon>
        <taxon>Hemichordata</taxon>
        <taxon>Enteropneusta</taxon>
        <taxon>Harrimaniidae</taxon>
        <taxon>Saccoglossus</taxon>
    </lineage>
</organism>
<dbReference type="RefSeq" id="XP_006817433.1">
    <property type="nucleotide sequence ID" value="XM_006817370.1"/>
</dbReference>
<evidence type="ECO:0000259" key="5">
    <source>
        <dbReference type="Pfam" id="PF00883"/>
    </source>
</evidence>
<evidence type="ECO:0000313" key="6">
    <source>
        <dbReference type="Proteomes" id="UP000694865"/>
    </source>
</evidence>